<dbReference type="STRING" id="1088818.A0A2I0B506"/>
<proteinExistence type="predicted"/>
<dbReference type="OrthoDB" id="785636at2759"/>
<accession>A0A2I0B506</accession>
<evidence type="ECO:0000313" key="2">
    <source>
        <dbReference type="Proteomes" id="UP000236161"/>
    </source>
</evidence>
<dbReference type="PANTHER" id="PTHR37216">
    <property type="entry name" value="EXPRESSED PROTEIN"/>
    <property type="match status" value="1"/>
</dbReference>
<reference evidence="1 2" key="1">
    <citation type="journal article" date="2017" name="Nature">
        <title>The Apostasia genome and the evolution of orchids.</title>
        <authorList>
            <person name="Zhang G.Q."/>
            <person name="Liu K.W."/>
            <person name="Li Z."/>
            <person name="Lohaus R."/>
            <person name="Hsiao Y.Y."/>
            <person name="Niu S.C."/>
            <person name="Wang J.Y."/>
            <person name="Lin Y.C."/>
            <person name="Xu Q."/>
            <person name="Chen L.J."/>
            <person name="Yoshida K."/>
            <person name="Fujiwara S."/>
            <person name="Wang Z.W."/>
            <person name="Zhang Y.Q."/>
            <person name="Mitsuda N."/>
            <person name="Wang M."/>
            <person name="Liu G.H."/>
            <person name="Pecoraro L."/>
            <person name="Huang H.X."/>
            <person name="Xiao X.J."/>
            <person name="Lin M."/>
            <person name="Wu X.Y."/>
            <person name="Wu W.L."/>
            <person name="Chen Y.Y."/>
            <person name="Chang S.B."/>
            <person name="Sakamoto S."/>
            <person name="Ohme-Takagi M."/>
            <person name="Yagi M."/>
            <person name="Zeng S.J."/>
            <person name="Shen C.Y."/>
            <person name="Yeh C.M."/>
            <person name="Luo Y.B."/>
            <person name="Tsai W.C."/>
            <person name="Van de Peer Y."/>
            <person name="Liu Z.J."/>
        </authorList>
    </citation>
    <scope>NUCLEOTIDE SEQUENCE [LARGE SCALE GENOMIC DNA]</scope>
    <source>
        <strain evidence="2">cv. Shenzhen</strain>
        <tissue evidence="1">Stem</tissue>
    </source>
</reference>
<dbReference type="Proteomes" id="UP000236161">
    <property type="component" value="Unassembled WGS sequence"/>
</dbReference>
<sequence>MGQAVPKPKSGEQVELQDEENVELKKLIQGYLDDNFTNIEGTIKNLDDFYHVIYEIVEQLSVRRGAVQFRIPTIDMLKKEVDAVLEKRVGLLSSKNFPLTKKEVKEVIQRVVSIERLHIGRGARDLFLYIFGIPVVGLLAKRIIPGPTSSIPDELLIPIVTSGTVIVLAKTNRI</sequence>
<name>A0A2I0B506_9ASPA</name>
<keyword evidence="2" id="KW-1185">Reference proteome</keyword>
<evidence type="ECO:0000313" key="1">
    <source>
        <dbReference type="EMBL" id="PKA62880.1"/>
    </source>
</evidence>
<organism evidence="1 2">
    <name type="scientific">Apostasia shenzhenica</name>
    <dbReference type="NCBI Taxonomy" id="1088818"/>
    <lineage>
        <taxon>Eukaryota</taxon>
        <taxon>Viridiplantae</taxon>
        <taxon>Streptophyta</taxon>
        <taxon>Embryophyta</taxon>
        <taxon>Tracheophyta</taxon>
        <taxon>Spermatophyta</taxon>
        <taxon>Magnoliopsida</taxon>
        <taxon>Liliopsida</taxon>
        <taxon>Asparagales</taxon>
        <taxon>Orchidaceae</taxon>
        <taxon>Apostasioideae</taxon>
        <taxon>Apostasia</taxon>
    </lineage>
</organism>
<gene>
    <name evidence="1" type="ORF">AXF42_Ash018874</name>
</gene>
<protein>
    <submittedName>
        <fullName evidence="1">Uncharacterized protein</fullName>
    </submittedName>
</protein>
<dbReference type="EMBL" id="KZ451912">
    <property type="protein sequence ID" value="PKA62880.1"/>
    <property type="molecule type" value="Genomic_DNA"/>
</dbReference>
<dbReference type="AlphaFoldDB" id="A0A2I0B506"/>
<dbReference type="Pfam" id="PF25284">
    <property type="entry name" value="DUF7874"/>
    <property type="match status" value="1"/>
</dbReference>
<dbReference type="PANTHER" id="PTHR37216:SF1">
    <property type="entry name" value="EXPRESSED PROTEIN"/>
    <property type="match status" value="1"/>
</dbReference>
<dbReference type="InterPro" id="IPR057196">
    <property type="entry name" value="DUF7874"/>
</dbReference>